<dbReference type="GO" id="GO:0022857">
    <property type="term" value="F:transmembrane transporter activity"/>
    <property type="evidence" value="ECO:0007669"/>
    <property type="project" value="InterPro"/>
</dbReference>
<dbReference type="GO" id="GO:0006857">
    <property type="term" value="P:oligopeptide transport"/>
    <property type="evidence" value="ECO:0007669"/>
    <property type="project" value="InterPro"/>
</dbReference>
<dbReference type="Proteomes" id="UP000500767">
    <property type="component" value="Chromosome"/>
</dbReference>
<feature type="transmembrane region" description="Helical" evidence="7">
    <location>
        <begin position="134"/>
        <end position="151"/>
    </location>
</feature>
<keyword evidence="9" id="KW-1185">Reference proteome</keyword>
<evidence type="ECO:0000313" key="9">
    <source>
        <dbReference type="Proteomes" id="UP000500767"/>
    </source>
</evidence>
<organism evidence="8 9">
    <name type="scientific">Lichenicola cladoniae</name>
    <dbReference type="NCBI Taxonomy" id="1484109"/>
    <lineage>
        <taxon>Bacteria</taxon>
        <taxon>Pseudomonadati</taxon>
        <taxon>Pseudomonadota</taxon>
        <taxon>Alphaproteobacteria</taxon>
        <taxon>Acetobacterales</taxon>
        <taxon>Acetobacteraceae</taxon>
        <taxon>Lichenicola</taxon>
    </lineage>
</organism>
<gene>
    <name evidence="8" type="ORF">HN018_20900</name>
</gene>
<proteinExistence type="predicted"/>
<evidence type="ECO:0000256" key="7">
    <source>
        <dbReference type="SAM" id="Phobius"/>
    </source>
</evidence>
<feature type="transmembrane region" description="Helical" evidence="7">
    <location>
        <begin position="426"/>
        <end position="447"/>
    </location>
</feature>
<sequence length="458" mass="48717">MKPAFVQSGNDRSFFGHPRGLAVLALTEGWVGFSFYGMQSLLVLYMTGQLLRPGHVEHVWGFGGFRAMLGVLMGPLTGAPLASAIMGLYAASIWATPILGGLVADRLLGRTRTIVLGSVLMTAGHFLLAFDASFLIALACLIAGSGCAGCLKAQVGALYGPADARRPDAFQLYTLSVSVAVVLSPLVCGTLGERSSWHLGFAAAGAGMLIGLLTYLGGRRWLPREPVAGRAAGIVTPPSGLSGSDKRILLVLAAMLPVLAMASVGNMEIFNGYLLWGQQNYALSFGGQTMPVSWLLSLDAFFGIGTLLSSMLFWRWWERHRRMPDEIVRMAGASVLLMLAPLILALASFEAGGHKIGLVWGVAFHLVNDFGFSNFYPVGMALYSRLAPRALGATVVNGFVLHLFLANLLVARLAGLLGQMSGTRFWLLHAGLIGLAAILIGVFAMLFRRMLAPPHATA</sequence>
<accession>A0A6M8HUD6</accession>
<dbReference type="Pfam" id="PF00854">
    <property type="entry name" value="PTR2"/>
    <property type="match status" value="1"/>
</dbReference>
<feature type="transmembrane region" description="Helical" evidence="7">
    <location>
        <begin position="327"/>
        <end position="346"/>
    </location>
</feature>
<dbReference type="EMBL" id="CP053708">
    <property type="protein sequence ID" value="QKE92164.1"/>
    <property type="molecule type" value="Genomic_DNA"/>
</dbReference>
<dbReference type="InterPro" id="IPR036259">
    <property type="entry name" value="MFS_trans_sf"/>
</dbReference>
<dbReference type="PROSITE" id="PS01022">
    <property type="entry name" value="PTR2_1"/>
    <property type="match status" value="1"/>
</dbReference>
<keyword evidence="5 7" id="KW-1133">Transmembrane helix</keyword>
<dbReference type="InterPro" id="IPR018456">
    <property type="entry name" value="PTR2_symporter_CS"/>
</dbReference>
<keyword evidence="2" id="KW-0813">Transport</keyword>
<feature type="transmembrane region" description="Helical" evidence="7">
    <location>
        <begin position="20"/>
        <end position="47"/>
    </location>
</feature>
<dbReference type="Gene3D" id="1.20.1250.20">
    <property type="entry name" value="MFS general substrate transporter like domains"/>
    <property type="match status" value="2"/>
</dbReference>
<dbReference type="PANTHER" id="PTHR23517:SF15">
    <property type="entry name" value="PROTON-DEPENDENT OLIGOPEPTIDE FAMILY TRANSPORT PROTEIN"/>
    <property type="match status" value="1"/>
</dbReference>
<dbReference type="InterPro" id="IPR000109">
    <property type="entry name" value="POT_fam"/>
</dbReference>
<protein>
    <submittedName>
        <fullName evidence="8">MFS transporter</fullName>
    </submittedName>
</protein>
<name>A0A6M8HUD6_9PROT</name>
<dbReference type="SUPFAM" id="SSF103473">
    <property type="entry name" value="MFS general substrate transporter"/>
    <property type="match status" value="1"/>
</dbReference>
<evidence type="ECO:0000313" key="8">
    <source>
        <dbReference type="EMBL" id="QKE92164.1"/>
    </source>
</evidence>
<evidence type="ECO:0000256" key="2">
    <source>
        <dbReference type="ARBA" id="ARBA00022448"/>
    </source>
</evidence>
<feature type="transmembrane region" description="Helical" evidence="7">
    <location>
        <begin position="294"/>
        <end position="315"/>
    </location>
</feature>
<evidence type="ECO:0000256" key="6">
    <source>
        <dbReference type="ARBA" id="ARBA00023136"/>
    </source>
</evidence>
<feature type="transmembrane region" description="Helical" evidence="7">
    <location>
        <begin position="248"/>
        <end position="274"/>
    </location>
</feature>
<reference evidence="8 9" key="1">
    <citation type="journal article" date="2014" name="World J. Microbiol. Biotechnol.">
        <title>Biodiversity and physiological characteristics of Antarctic and Arctic lichens-associated bacteria.</title>
        <authorList>
            <person name="Lee Y.M."/>
            <person name="Kim E.H."/>
            <person name="Lee H.K."/>
            <person name="Hong S.G."/>
        </authorList>
    </citation>
    <scope>NUCLEOTIDE SEQUENCE [LARGE SCALE GENOMIC DNA]</scope>
    <source>
        <strain evidence="8 9">PAMC 26569</strain>
    </source>
</reference>
<dbReference type="AlphaFoldDB" id="A0A6M8HUD6"/>
<feature type="transmembrane region" description="Helical" evidence="7">
    <location>
        <begin position="111"/>
        <end position="128"/>
    </location>
</feature>
<dbReference type="RefSeq" id="WP_171837000.1">
    <property type="nucleotide sequence ID" value="NZ_CP053708.1"/>
</dbReference>
<dbReference type="InterPro" id="IPR050171">
    <property type="entry name" value="MFS_Transporters"/>
</dbReference>
<dbReference type="GO" id="GO:0005886">
    <property type="term" value="C:plasma membrane"/>
    <property type="evidence" value="ECO:0007669"/>
    <property type="project" value="UniProtKB-SubCell"/>
</dbReference>
<feature type="transmembrane region" description="Helical" evidence="7">
    <location>
        <begin position="358"/>
        <end position="378"/>
    </location>
</feature>
<feature type="transmembrane region" description="Helical" evidence="7">
    <location>
        <begin position="84"/>
        <end position="104"/>
    </location>
</feature>
<feature type="transmembrane region" description="Helical" evidence="7">
    <location>
        <begin position="390"/>
        <end position="414"/>
    </location>
</feature>
<keyword evidence="6 7" id="KW-0472">Membrane</keyword>
<evidence type="ECO:0000256" key="3">
    <source>
        <dbReference type="ARBA" id="ARBA00022475"/>
    </source>
</evidence>
<dbReference type="KEGG" id="lck:HN018_20900"/>
<keyword evidence="4 7" id="KW-0812">Transmembrane</keyword>
<comment type="subcellular location">
    <subcellularLocation>
        <location evidence="1">Cell membrane</location>
        <topology evidence="1">Multi-pass membrane protein</topology>
    </subcellularLocation>
</comment>
<feature type="transmembrane region" description="Helical" evidence="7">
    <location>
        <begin position="172"/>
        <end position="192"/>
    </location>
</feature>
<evidence type="ECO:0000256" key="1">
    <source>
        <dbReference type="ARBA" id="ARBA00004651"/>
    </source>
</evidence>
<evidence type="ECO:0000256" key="5">
    <source>
        <dbReference type="ARBA" id="ARBA00022989"/>
    </source>
</evidence>
<keyword evidence="3" id="KW-1003">Cell membrane</keyword>
<feature type="transmembrane region" description="Helical" evidence="7">
    <location>
        <begin position="198"/>
        <end position="216"/>
    </location>
</feature>
<evidence type="ECO:0000256" key="4">
    <source>
        <dbReference type="ARBA" id="ARBA00022692"/>
    </source>
</evidence>
<dbReference type="PANTHER" id="PTHR23517">
    <property type="entry name" value="RESISTANCE PROTEIN MDTM, PUTATIVE-RELATED-RELATED"/>
    <property type="match status" value="1"/>
</dbReference>